<reference evidence="1 2" key="1">
    <citation type="journal article" date="2023" name="Front. Microbiol.">
        <title>Genomic analyses of Burkholderia respiratory isolates indicates two evolutionarily distinct B. anthina clades.</title>
        <authorList>
            <person name="Pham A."/>
            <person name="Volmer J.G."/>
            <person name="Chambers D.C."/>
            <person name="Smith D.J."/>
            <person name="Reid D.W."/>
            <person name="Burr L."/>
            <person name="Wells T.J."/>
        </authorList>
    </citation>
    <scope>NUCLEOTIDE SEQUENCE [LARGE SCALE GENOMIC DNA]</scope>
    <source>
        <strain evidence="1 2">BCCIQ07A</strain>
    </source>
</reference>
<dbReference type="EMBL" id="JAWRLE010000001">
    <property type="protein sequence ID" value="MEB2577387.1"/>
    <property type="molecule type" value="Genomic_DNA"/>
</dbReference>
<name>A0ABU5WE50_9BURK</name>
<gene>
    <name evidence="1" type="ORF">SB593_00240</name>
</gene>
<evidence type="ECO:0000313" key="1">
    <source>
        <dbReference type="EMBL" id="MEB2577387.1"/>
    </source>
</evidence>
<dbReference type="RefSeq" id="WP_226093956.1">
    <property type="nucleotide sequence ID" value="NZ_JAWRKY010000002.1"/>
</dbReference>
<organism evidence="1 2">
    <name type="scientific">Burkholderia anthinoferrum</name>
    <dbReference type="NCBI Taxonomy" id="3090833"/>
    <lineage>
        <taxon>Bacteria</taxon>
        <taxon>Pseudomonadati</taxon>
        <taxon>Pseudomonadota</taxon>
        <taxon>Betaproteobacteria</taxon>
        <taxon>Burkholderiales</taxon>
        <taxon>Burkholderiaceae</taxon>
        <taxon>Burkholderia</taxon>
    </lineage>
</organism>
<protein>
    <submittedName>
        <fullName evidence="1">Uncharacterized protein</fullName>
    </submittedName>
</protein>
<dbReference type="Proteomes" id="UP001304467">
    <property type="component" value="Unassembled WGS sequence"/>
</dbReference>
<keyword evidence="2" id="KW-1185">Reference proteome</keyword>
<comment type="caution">
    <text evidence="1">The sequence shown here is derived from an EMBL/GenBank/DDBJ whole genome shotgun (WGS) entry which is preliminary data.</text>
</comment>
<accession>A0ABU5WE50</accession>
<proteinExistence type="predicted"/>
<sequence>MFDVLQAAFAQVVPDAIPALGAGGNWLIIDGILGSWGGGGRNDGTKALRIRPAICRTSRSS</sequence>
<evidence type="ECO:0000313" key="2">
    <source>
        <dbReference type="Proteomes" id="UP001304467"/>
    </source>
</evidence>